<sequence length="166" mass="18142">MHVDEQWRRELSPRGLPSELGFDDASGPPRGAPKRHRTAPTHAEAPDAQSALDSAAGPLVRPYTMTGGRTRFAEQQLDMISVVMAVEDNIDWDTLEPEHVAILELCATPMSVAELSAHLDLPLRVTKVLLGDLIDKEAVLTRAPLPTAELPDMNVLQAVLDGIRRL</sequence>
<evidence type="ECO:0000256" key="1">
    <source>
        <dbReference type="SAM" id="MobiDB-lite"/>
    </source>
</evidence>
<organism evidence="2 3">
    <name type="scientific">Salinactinospora qingdaonensis</name>
    <dbReference type="NCBI Taxonomy" id="702744"/>
    <lineage>
        <taxon>Bacteria</taxon>
        <taxon>Bacillati</taxon>
        <taxon>Actinomycetota</taxon>
        <taxon>Actinomycetes</taxon>
        <taxon>Streptosporangiales</taxon>
        <taxon>Nocardiopsidaceae</taxon>
        <taxon>Salinactinospora</taxon>
    </lineage>
</organism>
<evidence type="ECO:0000313" key="2">
    <source>
        <dbReference type="EMBL" id="GAA3766222.1"/>
    </source>
</evidence>
<feature type="region of interest" description="Disordered" evidence="1">
    <location>
        <begin position="1"/>
        <end position="57"/>
    </location>
</feature>
<dbReference type="PANTHER" id="PTHR36221">
    <property type="entry name" value="DUF742 DOMAIN-CONTAINING PROTEIN"/>
    <property type="match status" value="1"/>
</dbReference>
<name>A0ABP7GPD5_9ACTN</name>
<feature type="compositionally biased region" description="Basic and acidic residues" evidence="1">
    <location>
        <begin position="1"/>
        <end position="12"/>
    </location>
</feature>
<comment type="caution">
    <text evidence="2">The sequence shown here is derived from an EMBL/GenBank/DDBJ whole genome shotgun (WGS) entry which is preliminary data.</text>
</comment>
<gene>
    <name evidence="2" type="ORF">GCM10022402_49280</name>
</gene>
<dbReference type="InterPro" id="IPR007995">
    <property type="entry name" value="DUF742"/>
</dbReference>
<dbReference type="EMBL" id="BAABDD010000051">
    <property type="protein sequence ID" value="GAA3766222.1"/>
    <property type="molecule type" value="Genomic_DNA"/>
</dbReference>
<reference evidence="3" key="1">
    <citation type="journal article" date="2019" name="Int. J. Syst. Evol. Microbiol.">
        <title>The Global Catalogue of Microorganisms (GCM) 10K type strain sequencing project: providing services to taxonomists for standard genome sequencing and annotation.</title>
        <authorList>
            <consortium name="The Broad Institute Genomics Platform"/>
            <consortium name="The Broad Institute Genome Sequencing Center for Infectious Disease"/>
            <person name="Wu L."/>
            <person name="Ma J."/>
        </authorList>
    </citation>
    <scope>NUCLEOTIDE SEQUENCE [LARGE SCALE GENOMIC DNA]</scope>
    <source>
        <strain evidence="3">JCM 17137</strain>
    </source>
</reference>
<evidence type="ECO:0008006" key="4">
    <source>
        <dbReference type="Google" id="ProtNLM"/>
    </source>
</evidence>
<keyword evidence="3" id="KW-1185">Reference proteome</keyword>
<dbReference type="Proteomes" id="UP001500908">
    <property type="component" value="Unassembled WGS sequence"/>
</dbReference>
<accession>A0ABP7GPD5</accession>
<protein>
    <recommendedName>
        <fullName evidence="4">DUF742 domain-containing protein</fullName>
    </recommendedName>
</protein>
<evidence type="ECO:0000313" key="3">
    <source>
        <dbReference type="Proteomes" id="UP001500908"/>
    </source>
</evidence>
<dbReference type="Pfam" id="PF05331">
    <property type="entry name" value="DUF742"/>
    <property type="match status" value="1"/>
</dbReference>
<dbReference type="PANTHER" id="PTHR36221:SF1">
    <property type="entry name" value="DUF742 DOMAIN-CONTAINING PROTEIN"/>
    <property type="match status" value="1"/>
</dbReference>
<proteinExistence type="predicted"/>